<evidence type="ECO:0000259" key="3">
    <source>
        <dbReference type="Pfam" id="PF00364"/>
    </source>
</evidence>
<dbReference type="OrthoDB" id="7363068at2"/>
<dbReference type="HOGENOM" id="CLU_016733_7_7_5"/>
<evidence type="ECO:0000313" key="5">
    <source>
        <dbReference type="Proteomes" id="UP000008130"/>
    </source>
</evidence>
<proteinExistence type="predicted"/>
<name>F2J2H3_POLGS</name>
<comment type="cofactor">
    <cofactor evidence="1">
        <name>(R)-lipoate</name>
        <dbReference type="ChEBI" id="CHEBI:83088"/>
    </cofactor>
</comment>
<gene>
    <name evidence="4" type="ordered locus">SL003B_2463</name>
</gene>
<dbReference type="InterPro" id="IPR000089">
    <property type="entry name" value="Biotin_lipoyl"/>
</dbReference>
<keyword evidence="4" id="KW-0808">Transferase</keyword>
<dbReference type="InterPro" id="IPR003016">
    <property type="entry name" value="2-oxoA_DH_lipoyl-BS"/>
</dbReference>
<dbReference type="RefSeq" id="WP_013653201.1">
    <property type="nucleotide sequence ID" value="NC_015259.1"/>
</dbReference>
<keyword evidence="5" id="KW-1185">Reference proteome</keyword>
<accession>F2J2H3</accession>
<organism evidence="4 5">
    <name type="scientific">Polymorphum gilvum (strain LMG 25793 / CGMCC 1.9160 / SL003B-26A1)</name>
    <dbReference type="NCBI Taxonomy" id="991905"/>
    <lineage>
        <taxon>Bacteria</taxon>
        <taxon>Pseudomonadati</taxon>
        <taxon>Pseudomonadota</taxon>
        <taxon>Alphaproteobacteria</taxon>
        <taxon>Rhodobacterales</taxon>
        <taxon>Paracoccaceae</taxon>
        <taxon>Polymorphum</taxon>
    </lineage>
</organism>
<evidence type="ECO:0000256" key="1">
    <source>
        <dbReference type="ARBA" id="ARBA00001938"/>
    </source>
</evidence>
<keyword evidence="2" id="KW-0450">Lipoyl</keyword>
<protein>
    <submittedName>
        <fullName evidence="4">Dihydrolipoyllysine-residue succinyltransferase component of 2-oxoglutarate dehydrogenase complex (E2)</fullName>
    </submittedName>
</protein>
<evidence type="ECO:0000256" key="2">
    <source>
        <dbReference type="ARBA" id="ARBA00022823"/>
    </source>
</evidence>
<sequence length="78" mass="8050">MVDIVIPPGLWDTGKTPEGIVANWFYRSGSAVEEGDTVAELMVEKTSYDIVAPASGTLTVTVPKDGVVTPGSVIGTVG</sequence>
<dbReference type="Pfam" id="PF00364">
    <property type="entry name" value="Biotin_lipoyl"/>
    <property type="match status" value="1"/>
</dbReference>
<dbReference type="KEGG" id="pgv:SL003B_2463"/>
<dbReference type="SUPFAM" id="SSF51230">
    <property type="entry name" value="Single hybrid motif"/>
    <property type="match status" value="1"/>
</dbReference>
<evidence type="ECO:0000313" key="4">
    <source>
        <dbReference type="EMBL" id="ADZ70888.1"/>
    </source>
</evidence>
<dbReference type="eggNOG" id="COG0508">
    <property type="taxonomic scope" value="Bacteria"/>
</dbReference>
<dbReference type="InterPro" id="IPR011053">
    <property type="entry name" value="Single_hybrid_motif"/>
</dbReference>
<dbReference type="Gene3D" id="2.40.50.100">
    <property type="match status" value="1"/>
</dbReference>
<dbReference type="STRING" id="991905.SL003B_2463"/>
<feature type="domain" description="Lipoyl-binding" evidence="3">
    <location>
        <begin position="17"/>
        <end position="75"/>
    </location>
</feature>
<dbReference type="GO" id="GO:0016740">
    <property type="term" value="F:transferase activity"/>
    <property type="evidence" value="ECO:0007669"/>
    <property type="project" value="UniProtKB-KW"/>
</dbReference>
<dbReference type="Proteomes" id="UP000008130">
    <property type="component" value="Chromosome"/>
</dbReference>
<dbReference type="AlphaFoldDB" id="F2J2H3"/>
<reference evidence="4 5" key="1">
    <citation type="journal article" date="2011" name="J. Bacteriol.">
        <title>Complete genome sequence of Polymorphum gilvum SL003B-26A1T, a crude oil-degrading bacterium from oil-polluted saline soil.</title>
        <authorList>
            <person name="Li S.G."/>
            <person name="Tang Y.Q."/>
            <person name="Nie Y."/>
            <person name="Cai M."/>
            <person name="Wu X.L."/>
        </authorList>
    </citation>
    <scope>NUCLEOTIDE SEQUENCE [LARGE SCALE GENOMIC DNA]</scope>
    <source>
        <strain evidence="5">LMG 25793 / CGMCC 1.9160 / SL003B-26A1</strain>
    </source>
</reference>
<dbReference type="EMBL" id="CP002568">
    <property type="protein sequence ID" value="ADZ70888.1"/>
    <property type="molecule type" value="Genomic_DNA"/>
</dbReference>
<dbReference type="PROSITE" id="PS00189">
    <property type="entry name" value="LIPOYL"/>
    <property type="match status" value="1"/>
</dbReference>